<keyword evidence="2" id="KW-1185">Reference proteome</keyword>
<evidence type="ECO:0000313" key="2">
    <source>
        <dbReference type="Proteomes" id="UP000194137"/>
    </source>
</evidence>
<evidence type="ECO:0000313" key="1">
    <source>
        <dbReference type="EMBL" id="ARP98159.1"/>
    </source>
</evidence>
<accession>A0A1W6ZLD3</accession>
<dbReference type="KEGG" id="psin:CAK95_02975"/>
<dbReference type="EMBL" id="CP021112">
    <property type="protein sequence ID" value="ARP98159.1"/>
    <property type="molecule type" value="Genomic_DNA"/>
</dbReference>
<sequence>MFNGIDPCRLSAAERLDEIADILAAGLIRLRARKSSYLSDDRREIGLDFSPGQRGHAPHGEREAQS</sequence>
<dbReference type="AlphaFoldDB" id="A0A1W6ZLD3"/>
<dbReference type="OrthoDB" id="7360432at2"/>
<proteinExistence type="predicted"/>
<name>A0A1W6ZLD3_9HYPH</name>
<dbReference type="RefSeq" id="WP_086086473.1">
    <property type="nucleotide sequence ID" value="NZ_CP021112.1"/>
</dbReference>
<organism evidence="1 2">
    <name type="scientific">Pseudorhodoplanes sinuspersici</name>
    <dbReference type="NCBI Taxonomy" id="1235591"/>
    <lineage>
        <taxon>Bacteria</taxon>
        <taxon>Pseudomonadati</taxon>
        <taxon>Pseudomonadota</taxon>
        <taxon>Alphaproteobacteria</taxon>
        <taxon>Hyphomicrobiales</taxon>
        <taxon>Pseudorhodoplanes</taxon>
    </lineage>
</organism>
<gene>
    <name evidence="1" type="ORF">CAK95_02975</name>
</gene>
<protein>
    <submittedName>
        <fullName evidence="1">Uncharacterized protein</fullName>
    </submittedName>
</protein>
<dbReference type="Proteomes" id="UP000194137">
    <property type="component" value="Chromosome"/>
</dbReference>
<dbReference type="STRING" id="1235591.CAK95_02975"/>
<reference evidence="1 2" key="1">
    <citation type="submission" date="2017-05" db="EMBL/GenBank/DDBJ databases">
        <title>Full genome sequence of Pseudorhodoplanes sinuspersici.</title>
        <authorList>
            <person name="Dastgheib S.M.M."/>
            <person name="Shavandi M."/>
            <person name="Tirandaz H."/>
        </authorList>
    </citation>
    <scope>NUCLEOTIDE SEQUENCE [LARGE SCALE GENOMIC DNA]</scope>
    <source>
        <strain evidence="1 2">RIPI110</strain>
    </source>
</reference>